<reference evidence="2 3" key="1">
    <citation type="submission" date="2017-06" db="EMBL/GenBank/DDBJ databases">
        <title>Complete Genome Sequence of Streptomyces hawaiiensis NRRL 15010 and insights into acyldepsipeptides biosynthesis.</title>
        <authorList>
            <person name="Mariita R.M."/>
            <person name="Sello J.K."/>
        </authorList>
    </citation>
    <scope>NUCLEOTIDE SEQUENCE [LARGE SCALE GENOMIC DNA]</scope>
    <source>
        <strain evidence="2 3">ATCC 12236</strain>
    </source>
</reference>
<sequence length="535" mass="57067">MGLVLIAACVMSACSPSGREEQLPPLSKAPVWERVPAADLPSDFVDFEPSSMSSSTRGFFAASSYSPSASSDVTQKVFASLDGRNWRDRTPSNMSTAAMRQSLASHGSTTWLLGGQGFEIPRVAVWKTTDNGSSWKPAALMPVSPDVEIPVAIAVGASGVVVVTKVTPGMGKPEEEMARLRVRSADTSGKFTRSWETPCPGHEGSEAGAEALVTDDGFYLLTDCTTTDFEPADKLFKSADGRKWTPDSLPSNGNEFDHMARNGSVTVLTGGLASDNVEHTTQPRIWYRKDNGRWRTTGPLDPGRLPDAGVVARHGQKVVALTAAGTGFVAVGFARAPDDSSVGAMWFSPDGKKWAKQRTRANGFTSPRSLTTLTARGNTIAVLASHRYWETGDPAHARIWIGDLAPRTRRSQAPSPAPLAPFVGTWIWSGASITIARNGDFTYRYTTLVQCSDHAPPCDEGEKMGGRATGTLRPGHTSKTAVGTFNEPVSDEPAGSTIKITRKSYKTIEIAVNGNSYGLFCEPHSSRCAGHVGAG</sequence>
<feature type="region of interest" description="Disordered" evidence="1">
    <location>
        <begin position="465"/>
        <end position="494"/>
    </location>
</feature>
<dbReference type="InterPro" id="IPR036278">
    <property type="entry name" value="Sialidase_sf"/>
</dbReference>
<evidence type="ECO:0000313" key="2">
    <source>
        <dbReference type="EMBL" id="QCD59132.1"/>
    </source>
</evidence>
<dbReference type="EMBL" id="CP021978">
    <property type="protein sequence ID" value="QCD59132.1"/>
    <property type="molecule type" value="Genomic_DNA"/>
</dbReference>
<organism evidence="2 3">
    <name type="scientific">Streptomyces hawaiiensis</name>
    <dbReference type="NCBI Taxonomy" id="67305"/>
    <lineage>
        <taxon>Bacteria</taxon>
        <taxon>Bacillati</taxon>
        <taxon>Actinomycetota</taxon>
        <taxon>Actinomycetes</taxon>
        <taxon>Kitasatosporales</taxon>
        <taxon>Streptomycetaceae</taxon>
        <taxon>Streptomyces</taxon>
    </lineage>
</organism>
<dbReference type="Proteomes" id="UP000495940">
    <property type="component" value="Chromosome"/>
</dbReference>
<proteinExistence type="predicted"/>
<dbReference type="AlphaFoldDB" id="A0A6G5RNJ5"/>
<evidence type="ECO:0008006" key="4">
    <source>
        <dbReference type="Google" id="ProtNLM"/>
    </source>
</evidence>
<dbReference type="SUPFAM" id="SSF50939">
    <property type="entry name" value="Sialidases"/>
    <property type="match status" value="1"/>
</dbReference>
<evidence type="ECO:0000256" key="1">
    <source>
        <dbReference type="SAM" id="MobiDB-lite"/>
    </source>
</evidence>
<gene>
    <name evidence="2" type="ORF">CEB94_33080</name>
</gene>
<accession>A0A6G5RNJ5</accession>
<evidence type="ECO:0000313" key="3">
    <source>
        <dbReference type="Proteomes" id="UP000495940"/>
    </source>
</evidence>
<protein>
    <recommendedName>
        <fullName evidence="4">Exo-alpha-sialidase</fullName>
    </recommendedName>
</protein>
<keyword evidence="3" id="KW-1185">Reference proteome</keyword>
<name>A0A6G5RNJ5_9ACTN</name>
<dbReference type="KEGG" id="shaw:CEB94_33080"/>